<sequence>MKGVVFTEFFELVETAFGEDVLDDMIDNADLDSDGVYTAVGKYDHNDMVKLVVALSAETDIPVPDLIETYGKHLFGRFVVMYPGFFEGVSSTYAFLARIDDHIHVEVKKLYPDAELPVFDAKIEGPKMTMIYDSKRPFGYLAKGLLNGCIEHFGESIEITRADISEDMTAATFELEAH</sequence>
<evidence type="ECO:0000313" key="2">
    <source>
        <dbReference type="EMBL" id="RMA82598.1"/>
    </source>
</evidence>
<dbReference type="EMBL" id="REFJ01000001">
    <property type="protein sequence ID" value="RMA82598.1"/>
    <property type="molecule type" value="Genomic_DNA"/>
</dbReference>
<dbReference type="AlphaFoldDB" id="A0A3M0AIQ9"/>
<protein>
    <submittedName>
        <fullName evidence="2">Heme-NO-binding protein</fullName>
    </submittedName>
</protein>
<evidence type="ECO:0000313" key="3">
    <source>
        <dbReference type="Proteomes" id="UP000267187"/>
    </source>
</evidence>
<dbReference type="OrthoDB" id="7266652at2"/>
<dbReference type="Gene3D" id="3.90.1520.10">
    <property type="entry name" value="H-NOX domain"/>
    <property type="match status" value="1"/>
</dbReference>
<proteinExistence type="predicted"/>
<evidence type="ECO:0000259" key="1">
    <source>
        <dbReference type="Pfam" id="PF07700"/>
    </source>
</evidence>
<dbReference type="RefSeq" id="WP_121875921.1">
    <property type="nucleotide sequence ID" value="NZ_REFJ01000001.1"/>
</dbReference>
<feature type="domain" description="Heme NO-binding" evidence="1">
    <location>
        <begin position="2"/>
        <end position="160"/>
    </location>
</feature>
<dbReference type="Pfam" id="PF07700">
    <property type="entry name" value="HNOB"/>
    <property type="match status" value="1"/>
</dbReference>
<keyword evidence="3" id="KW-1185">Reference proteome</keyword>
<dbReference type="InterPro" id="IPR038158">
    <property type="entry name" value="H-NOX_domain_sf"/>
</dbReference>
<organism evidence="2 3">
    <name type="scientific">Umboniibacter marinipuniceus</name>
    <dbReference type="NCBI Taxonomy" id="569599"/>
    <lineage>
        <taxon>Bacteria</taxon>
        <taxon>Pseudomonadati</taxon>
        <taxon>Pseudomonadota</taxon>
        <taxon>Gammaproteobacteria</taxon>
        <taxon>Cellvibrionales</taxon>
        <taxon>Cellvibrionaceae</taxon>
        <taxon>Umboniibacter</taxon>
    </lineage>
</organism>
<dbReference type="Proteomes" id="UP000267187">
    <property type="component" value="Unassembled WGS sequence"/>
</dbReference>
<comment type="caution">
    <text evidence="2">The sequence shown here is derived from an EMBL/GenBank/DDBJ whole genome shotgun (WGS) entry which is preliminary data.</text>
</comment>
<gene>
    <name evidence="2" type="ORF">DFR27_0549</name>
</gene>
<accession>A0A3M0AIQ9</accession>
<dbReference type="InterPro" id="IPR024096">
    <property type="entry name" value="NO_sig/Golgi_transp_ligand-bd"/>
</dbReference>
<dbReference type="InterPro" id="IPR011644">
    <property type="entry name" value="Heme_NO-bd"/>
</dbReference>
<reference evidence="2 3" key="1">
    <citation type="submission" date="2018-10" db="EMBL/GenBank/DDBJ databases">
        <title>Genomic Encyclopedia of Type Strains, Phase IV (KMG-IV): sequencing the most valuable type-strain genomes for metagenomic binning, comparative biology and taxonomic classification.</title>
        <authorList>
            <person name="Goeker M."/>
        </authorList>
    </citation>
    <scope>NUCLEOTIDE SEQUENCE [LARGE SCALE GENOMIC DNA]</scope>
    <source>
        <strain evidence="2 3">DSM 25080</strain>
    </source>
</reference>
<dbReference type="GO" id="GO:0020037">
    <property type="term" value="F:heme binding"/>
    <property type="evidence" value="ECO:0007669"/>
    <property type="project" value="InterPro"/>
</dbReference>
<name>A0A3M0AIQ9_9GAMM</name>
<dbReference type="SUPFAM" id="SSF111126">
    <property type="entry name" value="Ligand-binding domain in the NO signalling and Golgi transport"/>
    <property type="match status" value="1"/>
</dbReference>